<dbReference type="AlphaFoldDB" id="A0A392RZU2"/>
<dbReference type="Proteomes" id="UP000265520">
    <property type="component" value="Unassembled WGS sequence"/>
</dbReference>
<proteinExistence type="predicted"/>
<dbReference type="EMBL" id="LXQA010300886">
    <property type="protein sequence ID" value="MCI42141.1"/>
    <property type="molecule type" value="Genomic_DNA"/>
</dbReference>
<protein>
    <submittedName>
        <fullName evidence="1">Uncharacterized protein</fullName>
    </submittedName>
</protein>
<sequence length="43" mass="4614">MSEPFRGSVGEKREMKGSVEVVVVVVVEVGAAEHEVGMVKGRE</sequence>
<organism evidence="1 2">
    <name type="scientific">Trifolium medium</name>
    <dbReference type="NCBI Taxonomy" id="97028"/>
    <lineage>
        <taxon>Eukaryota</taxon>
        <taxon>Viridiplantae</taxon>
        <taxon>Streptophyta</taxon>
        <taxon>Embryophyta</taxon>
        <taxon>Tracheophyta</taxon>
        <taxon>Spermatophyta</taxon>
        <taxon>Magnoliopsida</taxon>
        <taxon>eudicotyledons</taxon>
        <taxon>Gunneridae</taxon>
        <taxon>Pentapetalae</taxon>
        <taxon>rosids</taxon>
        <taxon>fabids</taxon>
        <taxon>Fabales</taxon>
        <taxon>Fabaceae</taxon>
        <taxon>Papilionoideae</taxon>
        <taxon>50 kb inversion clade</taxon>
        <taxon>NPAAA clade</taxon>
        <taxon>Hologalegina</taxon>
        <taxon>IRL clade</taxon>
        <taxon>Trifolieae</taxon>
        <taxon>Trifolium</taxon>
    </lineage>
</organism>
<comment type="caution">
    <text evidence="1">The sequence shown here is derived from an EMBL/GenBank/DDBJ whole genome shotgun (WGS) entry which is preliminary data.</text>
</comment>
<evidence type="ECO:0000313" key="2">
    <source>
        <dbReference type="Proteomes" id="UP000265520"/>
    </source>
</evidence>
<keyword evidence="2" id="KW-1185">Reference proteome</keyword>
<reference evidence="1 2" key="1">
    <citation type="journal article" date="2018" name="Front. Plant Sci.">
        <title>Red Clover (Trifolium pratense) and Zigzag Clover (T. medium) - A Picture of Genomic Similarities and Differences.</title>
        <authorList>
            <person name="Dluhosova J."/>
            <person name="Istvanek J."/>
            <person name="Nedelnik J."/>
            <person name="Repkova J."/>
        </authorList>
    </citation>
    <scope>NUCLEOTIDE SEQUENCE [LARGE SCALE GENOMIC DNA]</scope>
    <source>
        <strain evidence="2">cv. 10/8</strain>
        <tissue evidence="1">Leaf</tissue>
    </source>
</reference>
<evidence type="ECO:0000313" key="1">
    <source>
        <dbReference type="EMBL" id="MCI42141.1"/>
    </source>
</evidence>
<name>A0A392RZU2_9FABA</name>
<accession>A0A392RZU2</accession>